<comment type="caution">
    <text evidence="1">The sequence shown here is derived from an EMBL/GenBank/DDBJ whole genome shotgun (WGS) entry which is preliminary data.</text>
</comment>
<accession>A0A9X0YVE0</accession>
<proteinExistence type="predicted"/>
<protein>
    <submittedName>
        <fullName evidence="1">House-cleaning noncanonical NTP pyrophosphatase (MazG superfamily)</fullName>
    </submittedName>
</protein>
<keyword evidence="2" id="KW-1185">Reference proteome</keyword>
<dbReference type="EMBL" id="JAGGMB010000018">
    <property type="protein sequence ID" value="MBP2079560.1"/>
    <property type="molecule type" value="Genomic_DNA"/>
</dbReference>
<evidence type="ECO:0000313" key="2">
    <source>
        <dbReference type="Proteomes" id="UP001138793"/>
    </source>
</evidence>
<dbReference type="InterPro" id="IPR038735">
    <property type="entry name" value="MSMEG_1276-like_NTP-PPase_dom"/>
</dbReference>
<dbReference type="RefSeq" id="WP_149472776.1">
    <property type="nucleotide sequence ID" value="NZ_JAGGMB010000018.1"/>
</dbReference>
<reference evidence="1" key="1">
    <citation type="submission" date="2021-03" db="EMBL/GenBank/DDBJ databases">
        <title>Genomic Encyclopedia of Type Strains, Phase IV (KMG-IV): sequencing the most valuable type-strain genomes for metagenomic binning, comparative biology and taxonomic classification.</title>
        <authorList>
            <person name="Goeker M."/>
        </authorList>
    </citation>
    <scope>NUCLEOTIDE SEQUENCE</scope>
    <source>
        <strain evidence="1">DSM 107338</strain>
    </source>
</reference>
<dbReference type="CDD" id="cd11532">
    <property type="entry name" value="NTP-PPase_COG4997"/>
    <property type="match status" value="1"/>
</dbReference>
<dbReference type="Proteomes" id="UP001138793">
    <property type="component" value="Unassembled WGS sequence"/>
</dbReference>
<dbReference type="SUPFAM" id="SSF101386">
    <property type="entry name" value="all-alpha NTP pyrophosphatases"/>
    <property type="match status" value="1"/>
</dbReference>
<evidence type="ECO:0000313" key="1">
    <source>
        <dbReference type="EMBL" id="MBP2079560.1"/>
    </source>
</evidence>
<gene>
    <name evidence="1" type="ORF">J2Z64_003859</name>
</gene>
<dbReference type="InterPro" id="IPR021130">
    <property type="entry name" value="PRib-ATP_PPHydrolase-like"/>
</dbReference>
<dbReference type="Pfam" id="PF01503">
    <property type="entry name" value="PRA-PH"/>
    <property type="match status" value="1"/>
</dbReference>
<dbReference type="OrthoDB" id="9813491at2"/>
<dbReference type="AlphaFoldDB" id="A0A9X0YVE0"/>
<sequence>MPTYNKLVRDRIPEILKNAGKDLKTETLNHDRYILELKKKLSEEVGEYQSASTKEEELEELADILELVHSLLRVHGASFEELEQIRAHKAAERGGFDEKTFLIEVED</sequence>
<name>A0A9X0YVE0_9BACI</name>
<organism evidence="1 2">
    <name type="scientific">Oceanobacillus polygoni</name>
    <dbReference type="NCBI Taxonomy" id="1235259"/>
    <lineage>
        <taxon>Bacteria</taxon>
        <taxon>Bacillati</taxon>
        <taxon>Bacillota</taxon>
        <taxon>Bacilli</taxon>
        <taxon>Bacillales</taxon>
        <taxon>Bacillaceae</taxon>
        <taxon>Oceanobacillus</taxon>
    </lineage>
</organism>